<dbReference type="Gene3D" id="1.10.443.10">
    <property type="entry name" value="Intergrase catalytic core"/>
    <property type="match status" value="1"/>
</dbReference>
<dbReference type="SUPFAM" id="SSF56349">
    <property type="entry name" value="DNA breaking-rejoining enzymes"/>
    <property type="match status" value="1"/>
</dbReference>
<dbReference type="Proteomes" id="UP000772591">
    <property type="component" value="Unassembled WGS sequence"/>
</dbReference>
<comment type="caution">
    <text evidence="2">The sequence shown here is derived from an EMBL/GenBank/DDBJ whole genome shotgun (WGS) entry which is preliminary data.</text>
</comment>
<keyword evidence="1" id="KW-0233">DNA recombination</keyword>
<evidence type="ECO:0000256" key="1">
    <source>
        <dbReference type="ARBA" id="ARBA00023172"/>
    </source>
</evidence>
<keyword evidence="3" id="KW-1185">Reference proteome</keyword>
<reference evidence="2 3" key="1">
    <citation type="journal article" date="2021" name="Int. J. Syst. Evol. Microbiol.">
        <title>Pseudomonas piscium sp. nov., Pseudomonas pisciculturae sp. nov., Pseudomonas mucoides sp. nov. and Pseudomonas neuropathica sp. nov. isolated from rainbow trout.</title>
        <authorList>
            <person name="Duman M."/>
            <person name="Mulet M."/>
            <person name="Altun S."/>
            <person name="Saticioglu I.B."/>
            <person name="Gomila M."/>
            <person name="Lalucat J."/>
            <person name="Garcia-Valdes E."/>
        </authorList>
    </citation>
    <scope>NUCLEOTIDE SEQUENCE [LARGE SCALE GENOMIC DNA]</scope>
    <source>
        <strain evidence="2 3">LMG 28632</strain>
    </source>
</reference>
<dbReference type="InterPro" id="IPR013762">
    <property type="entry name" value="Integrase-like_cat_sf"/>
</dbReference>
<evidence type="ECO:0000313" key="2">
    <source>
        <dbReference type="EMBL" id="MBN3967752.1"/>
    </source>
</evidence>
<proteinExistence type="predicted"/>
<dbReference type="InterPro" id="IPR011010">
    <property type="entry name" value="DNA_brk_join_enz"/>
</dbReference>
<sequence>MTVKKTKESVLEIVFKKKEIEKMPFADTGTEKLLKDADSPLRLRIGTGVKRFYVNGRNASGKLIKRNIEHDPSAYDLDDLRAKARAILDEKDAEIELAKVGGKITLMDAVELRFSAFGIKSPDNEHGRKVATRLHYEQVLRRYADDWLDLDMRQINEQMFETRYKALKESFRIKRSKGVPVLDAAGKEIPQLDENGEPKKQKTTARILRTYISALYSFVRENKDDPAFADPTAILKRTKIRDTIPRRKHDITIESATKFLNAALKFREEQPGRGRSTNQARACTNVILTNVFVGMRSGELRRTPNSMLMLSKTGSPIGFDFTAEYADQHLKTSGRYVVAFSDVLRSIVVEQYDPQKTYLFQSDVREAPLSESSLRPYMSKICELAGIKRYNLNAMRNFFINLGGRAGIGDVEMKHLVNHSTAQNVTDGYANLKHDFDYLLKNSQKVTDFIMRECGISKKEFGIEQSQTNELQNAMELFSKFDPEILKLALEMHSKK</sequence>
<accession>A0ABS3AKQ3</accession>
<evidence type="ECO:0000313" key="3">
    <source>
        <dbReference type="Proteomes" id="UP000772591"/>
    </source>
</evidence>
<gene>
    <name evidence="2" type="ORF">IMW75_21050</name>
</gene>
<name>A0ABS3AKQ3_9PSED</name>
<evidence type="ECO:0008006" key="4">
    <source>
        <dbReference type="Google" id="ProtNLM"/>
    </source>
</evidence>
<organism evidence="2 3">
    <name type="scientific">Pseudomonas gregormendelii</name>
    <dbReference type="NCBI Taxonomy" id="1628277"/>
    <lineage>
        <taxon>Bacteria</taxon>
        <taxon>Pseudomonadati</taxon>
        <taxon>Pseudomonadota</taxon>
        <taxon>Gammaproteobacteria</taxon>
        <taxon>Pseudomonadales</taxon>
        <taxon>Pseudomonadaceae</taxon>
        <taxon>Pseudomonas</taxon>
    </lineage>
</organism>
<dbReference type="RefSeq" id="WP_205893642.1">
    <property type="nucleotide sequence ID" value="NZ_JADEVO010000035.1"/>
</dbReference>
<dbReference type="EMBL" id="JADEVO010000035">
    <property type="protein sequence ID" value="MBN3967752.1"/>
    <property type="molecule type" value="Genomic_DNA"/>
</dbReference>
<protein>
    <recommendedName>
        <fullName evidence="4">Integrase</fullName>
    </recommendedName>
</protein>